<feature type="transmembrane region" description="Helical" evidence="1">
    <location>
        <begin position="208"/>
        <end position="230"/>
    </location>
</feature>
<feature type="transmembrane region" description="Helical" evidence="1">
    <location>
        <begin position="111"/>
        <end position="135"/>
    </location>
</feature>
<evidence type="ECO:0000313" key="2">
    <source>
        <dbReference type="EMBL" id="WED43569.1"/>
    </source>
</evidence>
<feature type="transmembrane region" description="Helical" evidence="1">
    <location>
        <begin position="141"/>
        <end position="163"/>
    </location>
</feature>
<dbReference type="Proteomes" id="UP001222087">
    <property type="component" value="Chromosome"/>
</dbReference>
<keyword evidence="1" id="KW-0812">Transmembrane</keyword>
<reference evidence="2 3" key="1">
    <citation type="submission" date="2023-02" db="EMBL/GenBank/DDBJ databases">
        <title>Genome Sequence of L. cardiaca H63T.</title>
        <authorList>
            <person name="Lopez A.E."/>
            <person name="Cianciotto N.P."/>
        </authorList>
    </citation>
    <scope>NUCLEOTIDE SEQUENCE [LARGE SCALE GENOMIC DNA]</scope>
    <source>
        <strain evidence="2 3">H63</strain>
    </source>
</reference>
<dbReference type="RefSeq" id="WP_275089378.1">
    <property type="nucleotide sequence ID" value="NZ_CP119078.1"/>
</dbReference>
<proteinExistence type="predicted"/>
<organism evidence="2 3">
    <name type="scientific">Legionella cardiaca</name>
    <dbReference type="NCBI Taxonomy" id="1071983"/>
    <lineage>
        <taxon>Bacteria</taxon>
        <taxon>Pseudomonadati</taxon>
        <taxon>Pseudomonadota</taxon>
        <taxon>Gammaproteobacteria</taxon>
        <taxon>Legionellales</taxon>
        <taxon>Legionellaceae</taxon>
        <taxon>Legionella</taxon>
    </lineage>
</organism>
<evidence type="ECO:0000313" key="3">
    <source>
        <dbReference type="Proteomes" id="UP001222087"/>
    </source>
</evidence>
<keyword evidence="3" id="KW-1185">Reference proteome</keyword>
<accession>A0ABY8AUZ4</accession>
<keyword evidence="1" id="KW-0472">Membrane</keyword>
<protein>
    <recommendedName>
        <fullName evidence="4">Coiled-coil protein</fullName>
    </recommendedName>
</protein>
<dbReference type="EMBL" id="CP119078">
    <property type="protein sequence ID" value="WED43569.1"/>
    <property type="molecule type" value="Genomic_DNA"/>
</dbReference>
<keyword evidence="1" id="KW-1133">Transmembrane helix</keyword>
<feature type="transmembrane region" description="Helical" evidence="1">
    <location>
        <begin position="267"/>
        <end position="285"/>
    </location>
</feature>
<gene>
    <name evidence="2" type="ORF">PXX05_01985</name>
</gene>
<evidence type="ECO:0000256" key="1">
    <source>
        <dbReference type="SAM" id="Phobius"/>
    </source>
</evidence>
<name>A0ABY8AUZ4_9GAMM</name>
<feature type="transmembrane region" description="Helical" evidence="1">
    <location>
        <begin position="183"/>
        <end position="202"/>
    </location>
</feature>
<sequence>MLSLINDLIQFEIYLRGGASKHLKTHFQYYAQNLNELKKNYHQTIVSSQPEITLKVKSILQNLNIPPEKWDEYLNLTVYNLLLKLHHDGHPQISYILELIDNKTAVSKLKLVIAGGVIVTLIASLLALPAFYGVLQTIGNLLISVIGLPILGLIFNVASTIFYFYQNHVDPKKTLFNRLRDNFFLLANAFVNIAAYSVWIAASAPMTPLVAGLFVLASGIDVIKEVVALIQENARFRNKPPLHDASPLLVHQDYIRQSYGFKKHKKALLINLGTSIVLLAIMAGWCFIPGSLLVSIGAVALIGITYGVKHLLLKTNELTIREQLQVELREKERVYMLDHDNLNEPLISPALSLLTSAIPAENQLIIEESPPISDITTDPVHVPDFLLNGSESLSTAFKL</sequence>
<feature type="transmembrane region" description="Helical" evidence="1">
    <location>
        <begin position="291"/>
        <end position="312"/>
    </location>
</feature>
<evidence type="ECO:0008006" key="4">
    <source>
        <dbReference type="Google" id="ProtNLM"/>
    </source>
</evidence>